<dbReference type="GO" id="GO:0008270">
    <property type="term" value="F:zinc ion binding"/>
    <property type="evidence" value="ECO:0007669"/>
    <property type="project" value="InterPro"/>
</dbReference>
<name>A0A1H3RIE4_9MICO</name>
<dbReference type="GO" id="GO:0003676">
    <property type="term" value="F:nucleic acid binding"/>
    <property type="evidence" value="ECO:0007669"/>
    <property type="project" value="InterPro"/>
</dbReference>
<evidence type="ECO:0000313" key="5">
    <source>
        <dbReference type="Proteomes" id="UP000198891"/>
    </source>
</evidence>
<dbReference type="OrthoDB" id="3261064at2"/>
<protein>
    <submittedName>
        <fullName evidence="4">HNH endonuclease</fullName>
    </submittedName>
</protein>
<feature type="region of interest" description="Disordered" evidence="2">
    <location>
        <begin position="365"/>
        <end position="403"/>
    </location>
</feature>
<feature type="domain" description="HNH nuclease" evidence="3">
    <location>
        <begin position="440"/>
        <end position="491"/>
    </location>
</feature>
<evidence type="ECO:0000259" key="3">
    <source>
        <dbReference type="SMART" id="SM00507"/>
    </source>
</evidence>
<dbReference type="InterPro" id="IPR003615">
    <property type="entry name" value="HNH_nuc"/>
</dbReference>
<organism evidence="4 5">
    <name type="scientific">Herbiconiux ginsengi</name>
    <dbReference type="NCBI Taxonomy" id="381665"/>
    <lineage>
        <taxon>Bacteria</taxon>
        <taxon>Bacillati</taxon>
        <taxon>Actinomycetota</taxon>
        <taxon>Actinomycetes</taxon>
        <taxon>Micrococcales</taxon>
        <taxon>Microbacteriaceae</taxon>
        <taxon>Herbiconiux</taxon>
    </lineage>
</organism>
<dbReference type="InterPro" id="IPR002711">
    <property type="entry name" value="HNH"/>
</dbReference>
<sequence>MNQSIVVFTPAPAPVSDARDRAGSSRSAAARDACSLGELGARFDHVVRGITAEDTVVAASDARRARLLAEAAALSDRMARLDGSAGTATGREWARRKLATEIACATHRSERAVTLLIDDSENLVDHLPATLTALETGRISYRHAQAMVAHARTLPEPARGPFEREVLPHAAALPPHLFADRARRHRETAHPDSLTTRTKAARTERYVAFHPEPDGMATIYHHLPVIDAIAIDDLIDRIARADRTTTATEPTRRTGDTSPTTGTTTTNTSTATATATATEPGMAEAARTHAQRRCDALTDLILGRRDRPRITPTILITAPATTIAGVSDSPGTLHGYGPIDPATTRAIAATAPTFLRALLHPETGTPTTITRHRHRPTAGPVPPQAAGATPTGPISPATTLNTPATITDTETGETGETTIVARAAPTAPSGRDRYTPSPILRTALTMLDETCRFPGCGRRANRCELDHTTAWADGGTTTPDNLAHLCPRHHHLKHEGNWKVTQDRDGTRRLTWTSPRGATYTTTPDPPPP</sequence>
<feature type="compositionally biased region" description="Low complexity" evidence="2">
    <location>
        <begin position="256"/>
        <end position="278"/>
    </location>
</feature>
<dbReference type="AlphaFoldDB" id="A0A1H3RIE4"/>
<keyword evidence="4" id="KW-0378">Hydrolase</keyword>
<evidence type="ECO:0000256" key="1">
    <source>
        <dbReference type="ARBA" id="ARBA00023450"/>
    </source>
</evidence>
<proteinExistence type="inferred from homology"/>
<evidence type="ECO:0000313" key="4">
    <source>
        <dbReference type="EMBL" id="SDZ24709.1"/>
    </source>
</evidence>
<reference evidence="4 5" key="1">
    <citation type="submission" date="2016-10" db="EMBL/GenBank/DDBJ databases">
        <authorList>
            <person name="de Groot N.N."/>
        </authorList>
    </citation>
    <scope>NUCLEOTIDE SEQUENCE [LARGE SCALE GENOMIC DNA]</scope>
    <source>
        <strain evidence="4 5">CGMCC 4.3491</strain>
    </source>
</reference>
<dbReference type="CDD" id="cd00085">
    <property type="entry name" value="HNHc"/>
    <property type="match status" value="1"/>
</dbReference>
<dbReference type="EMBL" id="FNPZ01000003">
    <property type="protein sequence ID" value="SDZ24709.1"/>
    <property type="molecule type" value="Genomic_DNA"/>
</dbReference>
<gene>
    <name evidence="4" type="ORF">SAMN05216554_2799</name>
</gene>
<dbReference type="InterPro" id="IPR003870">
    <property type="entry name" value="DUF222"/>
</dbReference>
<dbReference type="Pfam" id="PF01844">
    <property type="entry name" value="HNH"/>
    <property type="match status" value="1"/>
</dbReference>
<dbReference type="SMART" id="SM00507">
    <property type="entry name" value="HNHc"/>
    <property type="match status" value="1"/>
</dbReference>
<feature type="region of interest" description="Disordered" evidence="2">
    <location>
        <begin position="502"/>
        <end position="529"/>
    </location>
</feature>
<dbReference type="Pfam" id="PF02720">
    <property type="entry name" value="DUF222"/>
    <property type="match status" value="1"/>
</dbReference>
<feature type="region of interest" description="Disordered" evidence="2">
    <location>
        <begin position="242"/>
        <end position="280"/>
    </location>
</feature>
<dbReference type="STRING" id="381665.SAMN05216554_2799"/>
<dbReference type="Proteomes" id="UP000198891">
    <property type="component" value="Unassembled WGS sequence"/>
</dbReference>
<dbReference type="Gene3D" id="1.10.30.50">
    <property type="match status" value="1"/>
</dbReference>
<evidence type="ECO:0000256" key="2">
    <source>
        <dbReference type="SAM" id="MobiDB-lite"/>
    </source>
</evidence>
<accession>A0A1H3RIE4</accession>
<keyword evidence="4" id="KW-0255">Endonuclease</keyword>
<keyword evidence="4" id="KW-0540">Nuclease</keyword>
<comment type="similarity">
    <text evidence="1">Belongs to the Rv1128c/1148c/1588c/1702c/1945/3466 family.</text>
</comment>
<keyword evidence="5" id="KW-1185">Reference proteome</keyword>
<dbReference type="RefSeq" id="WP_092554855.1">
    <property type="nucleotide sequence ID" value="NZ_FNPZ01000003.1"/>
</dbReference>
<dbReference type="GO" id="GO:0004519">
    <property type="term" value="F:endonuclease activity"/>
    <property type="evidence" value="ECO:0007669"/>
    <property type="project" value="UniProtKB-KW"/>
</dbReference>
<feature type="region of interest" description="Disordered" evidence="2">
    <location>
        <begin position="1"/>
        <end position="26"/>
    </location>
</feature>